<dbReference type="InterPro" id="IPR053342">
    <property type="entry name" value="Exosome_cofactor/PTGS_suppr"/>
</dbReference>
<feature type="region of interest" description="Disordered" evidence="1">
    <location>
        <begin position="1"/>
        <end position="85"/>
    </location>
</feature>
<organism evidence="2 3">
    <name type="scientific">Escallonia herrerae</name>
    <dbReference type="NCBI Taxonomy" id="1293975"/>
    <lineage>
        <taxon>Eukaryota</taxon>
        <taxon>Viridiplantae</taxon>
        <taxon>Streptophyta</taxon>
        <taxon>Embryophyta</taxon>
        <taxon>Tracheophyta</taxon>
        <taxon>Spermatophyta</taxon>
        <taxon>Magnoliopsida</taxon>
        <taxon>eudicotyledons</taxon>
        <taxon>Gunneridae</taxon>
        <taxon>Pentapetalae</taxon>
        <taxon>asterids</taxon>
        <taxon>campanulids</taxon>
        <taxon>Escalloniales</taxon>
        <taxon>Escalloniaceae</taxon>
        <taxon>Escallonia</taxon>
    </lineage>
</organism>
<dbReference type="EMBL" id="JAVXUP010000007">
    <property type="protein sequence ID" value="KAK3043358.1"/>
    <property type="molecule type" value="Genomic_DNA"/>
</dbReference>
<feature type="region of interest" description="Disordered" evidence="1">
    <location>
        <begin position="335"/>
        <end position="358"/>
    </location>
</feature>
<keyword evidence="3" id="KW-1185">Reference proteome</keyword>
<feature type="compositionally biased region" description="Low complexity" evidence="1">
    <location>
        <begin position="35"/>
        <end position="46"/>
    </location>
</feature>
<evidence type="ECO:0000313" key="2">
    <source>
        <dbReference type="EMBL" id="KAK3043358.1"/>
    </source>
</evidence>
<feature type="compositionally biased region" description="Polar residues" evidence="1">
    <location>
        <begin position="335"/>
        <end position="355"/>
    </location>
</feature>
<sequence>MDTKALAKSKRAHSQHHSKKHHPNPASKPPPVGSAGATATKKPAGKQIKEKPRLPSNWDRYEEEFDSGTEIPVEGSGTVSRHSDVVVPKSKGADYRFLVSEAKSQMGSSSDVFPAFDDVFTDFNQGLGALLSVRGKSTLSWTEGGNFLVENKATASNEVPFLSLNLHALAEQLSKVDLAQRLFIEADLLSPETYTGELQQASWKQGSCQDQATCGSMDAKKDSDELASSYLVDRNRQAIQPFEVTSSDNTITSSHPVPEIGNENSNSMNHDEDGLWEVGRAGKMLEPAAEIDTGVANHRFEAAAAEAELDMLLDSFNERKFLGISGVTSYVSQGQASTSMSGGISSDQLLTQDPGSSKPALAAALDDTIDDLLNETLPSIKMVHHSSIM</sequence>
<gene>
    <name evidence="2" type="ORF">RJ639_002660</name>
</gene>
<reference evidence="2" key="1">
    <citation type="submission" date="2022-12" db="EMBL/GenBank/DDBJ databases">
        <title>Draft genome assemblies for two species of Escallonia (Escalloniales).</title>
        <authorList>
            <person name="Chanderbali A."/>
            <person name="Dervinis C."/>
            <person name="Anghel I."/>
            <person name="Soltis D."/>
            <person name="Soltis P."/>
            <person name="Zapata F."/>
        </authorList>
    </citation>
    <scope>NUCLEOTIDE SEQUENCE</scope>
    <source>
        <strain evidence="2">UCBG64.0493</strain>
        <tissue evidence="2">Leaf</tissue>
    </source>
</reference>
<dbReference type="Proteomes" id="UP001188597">
    <property type="component" value="Unassembled WGS sequence"/>
</dbReference>
<feature type="region of interest" description="Disordered" evidence="1">
    <location>
        <begin position="247"/>
        <end position="269"/>
    </location>
</feature>
<evidence type="ECO:0000313" key="3">
    <source>
        <dbReference type="Proteomes" id="UP001188597"/>
    </source>
</evidence>
<name>A0AA88XIF8_9ASTE</name>
<dbReference type="PANTHER" id="PTHR37260">
    <property type="entry name" value="PHOSPHORELAY PROTEIN"/>
    <property type="match status" value="1"/>
</dbReference>
<dbReference type="AlphaFoldDB" id="A0AA88XIF8"/>
<comment type="caution">
    <text evidence="2">The sequence shown here is derived from an EMBL/GenBank/DDBJ whole genome shotgun (WGS) entry which is preliminary data.</text>
</comment>
<dbReference type="PANTHER" id="PTHR37260:SF2">
    <property type="entry name" value="PROTEIN ECERIFERUM 16"/>
    <property type="match status" value="1"/>
</dbReference>
<protein>
    <submittedName>
        <fullName evidence="2">Uncharacterized protein</fullName>
    </submittedName>
</protein>
<accession>A0AA88XIF8</accession>
<evidence type="ECO:0000256" key="1">
    <source>
        <dbReference type="SAM" id="MobiDB-lite"/>
    </source>
</evidence>
<proteinExistence type="predicted"/>
<feature type="compositionally biased region" description="Basic residues" evidence="1">
    <location>
        <begin position="7"/>
        <end position="23"/>
    </location>
</feature>